<proteinExistence type="predicted"/>
<organism evidence="2 3">
    <name type="scientific">Limosilactobacillus mucosae DSM 13345</name>
    <dbReference type="NCBI Taxonomy" id="1423771"/>
    <lineage>
        <taxon>Bacteria</taxon>
        <taxon>Bacillati</taxon>
        <taxon>Bacillota</taxon>
        <taxon>Bacilli</taxon>
        <taxon>Lactobacillales</taxon>
        <taxon>Lactobacillaceae</taxon>
        <taxon>Limosilactobacillus</taxon>
    </lineage>
</organism>
<dbReference type="InterPro" id="IPR004843">
    <property type="entry name" value="Calcineurin-like_PHP"/>
</dbReference>
<dbReference type="InterPro" id="IPR022302">
    <property type="entry name" value="Phosphoesterase_putative"/>
</dbReference>
<dbReference type="CDD" id="cd00838">
    <property type="entry name" value="MPP_superfamily"/>
    <property type="match status" value="1"/>
</dbReference>
<evidence type="ECO:0000313" key="3">
    <source>
        <dbReference type="Proteomes" id="UP000050901"/>
    </source>
</evidence>
<reference evidence="2 3" key="1">
    <citation type="journal article" date="2015" name="Genome Announc.">
        <title>Expanding the biotechnology potential of lactobacilli through comparative genomics of 213 strains and associated genera.</title>
        <authorList>
            <person name="Sun Z."/>
            <person name="Harris H.M."/>
            <person name="McCann A."/>
            <person name="Guo C."/>
            <person name="Argimon S."/>
            <person name="Zhang W."/>
            <person name="Yang X."/>
            <person name="Jeffery I.B."/>
            <person name="Cooney J.C."/>
            <person name="Kagawa T.F."/>
            <person name="Liu W."/>
            <person name="Song Y."/>
            <person name="Salvetti E."/>
            <person name="Wrobel A."/>
            <person name="Rasinkangas P."/>
            <person name="Parkhill J."/>
            <person name="Rea M.C."/>
            <person name="O'Sullivan O."/>
            <person name="Ritari J."/>
            <person name="Douillard F.P."/>
            <person name="Paul Ross R."/>
            <person name="Yang R."/>
            <person name="Briner A.E."/>
            <person name="Felis G.E."/>
            <person name="de Vos W.M."/>
            <person name="Barrangou R."/>
            <person name="Klaenhammer T.R."/>
            <person name="Caufield P.W."/>
            <person name="Cui Y."/>
            <person name="Zhang H."/>
            <person name="O'Toole P.W."/>
        </authorList>
    </citation>
    <scope>NUCLEOTIDE SEQUENCE [LARGE SCALE GENOMIC DNA]</scope>
    <source>
        <strain evidence="2 3">DSM 13345</strain>
    </source>
</reference>
<dbReference type="NCBIfam" id="TIGR03729">
    <property type="entry name" value="acc_ester"/>
    <property type="match status" value="1"/>
</dbReference>
<dbReference type="SUPFAM" id="SSF56300">
    <property type="entry name" value="Metallo-dependent phosphatases"/>
    <property type="match status" value="1"/>
</dbReference>
<comment type="caution">
    <text evidence="2">The sequence shown here is derived from an EMBL/GenBank/DDBJ whole genome shotgun (WGS) entry which is preliminary data.</text>
</comment>
<accession>A0A0R1PET1</accession>
<dbReference type="RefSeq" id="WP_191978668.1">
    <property type="nucleotide sequence ID" value="NZ_AZEQ01000001.1"/>
</dbReference>
<gene>
    <name evidence="2" type="ORF">FC47_GL000005</name>
</gene>
<dbReference type="PATRIC" id="fig|1423771.3.peg.5"/>
<dbReference type="Proteomes" id="UP000050901">
    <property type="component" value="Unassembled WGS sequence"/>
</dbReference>
<dbReference type="Gene3D" id="3.60.21.10">
    <property type="match status" value="1"/>
</dbReference>
<protein>
    <submittedName>
        <fullName evidence="2">Phosphoesterase</fullName>
    </submittedName>
</protein>
<dbReference type="InterPro" id="IPR029052">
    <property type="entry name" value="Metallo-depent_PP-like"/>
</dbReference>
<sequence>MIKLAVSSDNHLDVNRIMSTRALHIQASWLLRHDIDYYLYAGDLYNNFGRTRRYFAALQRLVGERVQIYYVLGNHDMLSHASYQDVEHLADPMYLHNQYVDLPGTDWRLIGNNGWYDYSFSDYAQQPQRVAQWKKVYWVDAAIKQPMSDPQRMGLVLNQVEQQLTMAQAAGKKVIFLTHFAPRKALLSPKPSFVQSQRQLKTYQMINAMMGSERLGRLLEKAPHVKYVFYGHLHGIHDPLKAAHLVYLNQAVGVKKAKRTEWQYNKFAEQWEHRLKIIELNN</sequence>
<dbReference type="AlphaFoldDB" id="A0A0R1PET1"/>
<dbReference type="EMBL" id="AZEQ01000001">
    <property type="protein sequence ID" value="KRL27491.1"/>
    <property type="molecule type" value="Genomic_DNA"/>
</dbReference>
<dbReference type="Pfam" id="PF00149">
    <property type="entry name" value="Metallophos"/>
    <property type="match status" value="1"/>
</dbReference>
<name>A0A0R1PET1_LIMMU</name>
<feature type="domain" description="Calcineurin-like phosphoesterase" evidence="1">
    <location>
        <begin position="3"/>
        <end position="234"/>
    </location>
</feature>
<evidence type="ECO:0000259" key="1">
    <source>
        <dbReference type="Pfam" id="PF00149"/>
    </source>
</evidence>
<dbReference type="GO" id="GO:0016787">
    <property type="term" value="F:hydrolase activity"/>
    <property type="evidence" value="ECO:0007669"/>
    <property type="project" value="InterPro"/>
</dbReference>
<evidence type="ECO:0000313" key="2">
    <source>
        <dbReference type="EMBL" id="KRL27491.1"/>
    </source>
</evidence>